<keyword evidence="7" id="KW-0653">Protein transport</keyword>
<dbReference type="Gene3D" id="3.30.420.380">
    <property type="match status" value="1"/>
</dbReference>
<evidence type="ECO:0000256" key="7">
    <source>
        <dbReference type="ARBA" id="ARBA00022927"/>
    </source>
</evidence>
<evidence type="ECO:0000259" key="10">
    <source>
        <dbReference type="Pfam" id="PF12693"/>
    </source>
</evidence>
<dbReference type="RefSeq" id="WP_201824227.1">
    <property type="nucleotide sequence ID" value="NZ_JAERRA010000001.1"/>
</dbReference>
<keyword evidence="8" id="KW-1133">Transmembrane helix</keyword>
<evidence type="ECO:0000256" key="3">
    <source>
        <dbReference type="ARBA" id="ARBA00022448"/>
    </source>
</evidence>
<dbReference type="SUPFAM" id="SSF53067">
    <property type="entry name" value="Actin-like ATPase domain"/>
    <property type="match status" value="1"/>
</dbReference>
<accession>A0A9X0XFL7</accession>
<dbReference type="InterPro" id="IPR025691">
    <property type="entry name" value="GspL_pp_dom"/>
</dbReference>
<protein>
    <submittedName>
        <fullName evidence="11">General secretion pathway protein GspL</fullName>
    </submittedName>
</protein>
<gene>
    <name evidence="11" type="ORF">JI742_04185</name>
</gene>
<evidence type="ECO:0000313" key="12">
    <source>
        <dbReference type="Proteomes" id="UP000643207"/>
    </source>
</evidence>
<dbReference type="NCBIfam" id="TIGR01709">
    <property type="entry name" value="typeII_sec_gspL"/>
    <property type="match status" value="1"/>
</dbReference>
<evidence type="ECO:0000256" key="5">
    <source>
        <dbReference type="ARBA" id="ARBA00022519"/>
    </source>
</evidence>
<keyword evidence="3" id="KW-0813">Transport</keyword>
<proteinExistence type="inferred from homology"/>
<evidence type="ECO:0000256" key="9">
    <source>
        <dbReference type="ARBA" id="ARBA00023136"/>
    </source>
</evidence>
<comment type="similarity">
    <text evidence="2">Belongs to the GSP L family.</text>
</comment>
<evidence type="ECO:0000256" key="8">
    <source>
        <dbReference type="ARBA" id="ARBA00022989"/>
    </source>
</evidence>
<organism evidence="11 12">
    <name type="scientific">Aquariibacter lacus</name>
    <dbReference type="NCBI Taxonomy" id="2801332"/>
    <lineage>
        <taxon>Bacteria</taxon>
        <taxon>Pseudomonadati</taxon>
        <taxon>Pseudomonadota</taxon>
        <taxon>Betaproteobacteria</taxon>
        <taxon>Burkholderiales</taxon>
        <taxon>Sphaerotilaceae</taxon>
        <taxon>Aquariibacter</taxon>
    </lineage>
</organism>
<dbReference type="InterPro" id="IPR007812">
    <property type="entry name" value="T2SS_protein-GspL"/>
</dbReference>
<keyword evidence="5" id="KW-0997">Cell inner membrane</keyword>
<dbReference type="GO" id="GO:0015628">
    <property type="term" value="P:protein secretion by the type II secretion system"/>
    <property type="evidence" value="ECO:0007669"/>
    <property type="project" value="InterPro"/>
</dbReference>
<dbReference type="GO" id="GO:0009276">
    <property type="term" value="C:Gram-negative-bacterium-type cell wall"/>
    <property type="evidence" value="ECO:0007669"/>
    <property type="project" value="InterPro"/>
</dbReference>
<keyword evidence="4" id="KW-1003">Cell membrane</keyword>
<sequence>MSTLVVFLPDRPRLRAGGRPAAPPPAESCDWVHWPAEGLSPQVGHGLPAALPPADRIVAVLPPAALGWHRLACPKAPPRQRAAALAGVLEEALLDEVGQLHFALPPGLRGGQTGWVAVAEKTGLAEVLARFEAADRPIHTLVPALAPSDTPEAPARLWIDAAADSASSPRLQASLADADGLRHWPLAGSGARALLPAERSALRVQASPAAAAAAEAWLDQPVQVLGRVEQAREALASPWNLRQFDLALRHRGLARLREAGLRFLREPLWRPLRWGLVALLLVQALGLQLGAWQLQRALAADRAEMTRLLRESFPQLRVVLDAPRQMQTETARLRHAAGEAGEADLETALAALASAWPEGLKAEALSYENRQLRIDATGLRPPAIELLRASLAPAGWQLDGEAGRLALRRAAALAPARLAEARP</sequence>
<evidence type="ECO:0000313" key="11">
    <source>
        <dbReference type="EMBL" id="MBL0719083.1"/>
    </source>
</evidence>
<keyword evidence="12" id="KW-1185">Reference proteome</keyword>
<dbReference type="InterPro" id="IPR043129">
    <property type="entry name" value="ATPase_NBD"/>
</dbReference>
<comment type="caution">
    <text evidence="11">The sequence shown here is derived from an EMBL/GenBank/DDBJ whole genome shotgun (WGS) entry which is preliminary data.</text>
</comment>
<dbReference type="GO" id="GO:0005886">
    <property type="term" value="C:plasma membrane"/>
    <property type="evidence" value="ECO:0007669"/>
    <property type="project" value="UniProtKB-SubCell"/>
</dbReference>
<dbReference type="AlphaFoldDB" id="A0A9X0XFL7"/>
<keyword evidence="9" id="KW-0472">Membrane</keyword>
<dbReference type="GO" id="GO:0015627">
    <property type="term" value="C:type II protein secretion system complex"/>
    <property type="evidence" value="ECO:0007669"/>
    <property type="project" value="InterPro"/>
</dbReference>
<keyword evidence="6" id="KW-0812">Transmembrane</keyword>
<comment type="subcellular location">
    <subcellularLocation>
        <location evidence="1">Cell inner membrane</location>
    </subcellularLocation>
</comment>
<dbReference type="Pfam" id="PF12693">
    <property type="entry name" value="GspL_C"/>
    <property type="match status" value="1"/>
</dbReference>
<reference evidence="11 12" key="1">
    <citation type="submission" date="2021-01" db="EMBL/GenBank/DDBJ databases">
        <title>Piscinibacter sp. Jin2 Genome sequencing and assembly.</title>
        <authorList>
            <person name="Kim I."/>
        </authorList>
    </citation>
    <scope>NUCLEOTIDE SEQUENCE [LARGE SCALE GENOMIC DNA]</scope>
    <source>
        <strain evidence="11 12">Jin2</strain>
    </source>
</reference>
<evidence type="ECO:0000256" key="4">
    <source>
        <dbReference type="ARBA" id="ARBA00022475"/>
    </source>
</evidence>
<name>A0A9X0XFL7_9BURK</name>
<feature type="domain" description="GspL periplasmic" evidence="10">
    <location>
        <begin position="269"/>
        <end position="401"/>
    </location>
</feature>
<dbReference type="Proteomes" id="UP000643207">
    <property type="component" value="Unassembled WGS sequence"/>
</dbReference>
<evidence type="ECO:0000256" key="6">
    <source>
        <dbReference type="ARBA" id="ARBA00022692"/>
    </source>
</evidence>
<dbReference type="EMBL" id="JAERRA010000001">
    <property type="protein sequence ID" value="MBL0719083.1"/>
    <property type="molecule type" value="Genomic_DNA"/>
</dbReference>
<evidence type="ECO:0000256" key="2">
    <source>
        <dbReference type="ARBA" id="ARBA00005318"/>
    </source>
</evidence>
<evidence type="ECO:0000256" key="1">
    <source>
        <dbReference type="ARBA" id="ARBA00004533"/>
    </source>
</evidence>